<dbReference type="PANTHER" id="PTHR36971">
    <property type="entry name" value="UNNAMED PRODUCT"/>
    <property type="match status" value="1"/>
</dbReference>
<dbReference type="EMBL" id="HBHQ01025858">
    <property type="protein sequence ID" value="CAD9825633.1"/>
    <property type="molecule type" value="Transcribed_RNA"/>
</dbReference>
<organism evidence="2">
    <name type="scientific">Attheya septentrionalis</name>
    <dbReference type="NCBI Taxonomy" id="420275"/>
    <lineage>
        <taxon>Eukaryota</taxon>
        <taxon>Sar</taxon>
        <taxon>Stramenopiles</taxon>
        <taxon>Ochrophyta</taxon>
        <taxon>Bacillariophyta</taxon>
        <taxon>Coscinodiscophyceae</taxon>
        <taxon>Chaetocerotophycidae</taxon>
        <taxon>Chaetocerotales</taxon>
        <taxon>Attheyaceae</taxon>
        <taxon>Attheya</taxon>
    </lineage>
</organism>
<feature type="region of interest" description="Disordered" evidence="1">
    <location>
        <begin position="38"/>
        <end position="58"/>
    </location>
</feature>
<accession>A0A7S2XSU9</accession>
<evidence type="ECO:0008006" key="3">
    <source>
        <dbReference type="Google" id="ProtNLM"/>
    </source>
</evidence>
<reference evidence="2" key="1">
    <citation type="submission" date="2021-01" db="EMBL/GenBank/DDBJ databases">
        <authorList>
            <person name="Corre E."/>
            <person name="Pelletier E."/>
            <person name="Niang G."/>
            <person name="Scheremetjew M."/>
            <person name="Finn R."/>
            <person name="Kale V."/>
            <person name="Holt S."/>
            <person name="Cochrane G."/>
            <person name="Meng A."/>
            <person name="Brown T."/>
            <person name="Cohen L."/>
        </authorList>
    </citation>
    <scope>NUCLEOTIDE SEQUENCE</scope>
    <source>
        <strain evidence="2">CCMP2084</strain>
    </source>
</reference>
<evidence type="ECO:0000256" key="1">
    <source>
        <dbReference type="SAM" id="MobiDB-lite"/>
    </source>
</evidence>
<proteinExistence type="predicted"/>
<protein>
    <recommendedName>
        <fullName evidence="3">Methyltransferase domain-containing protein</fullName>
    </recommendedName>
</protein>
<gene>
    <name evidence="2" type="ORF">ASEP1449_LOCUS17467</name>
</gene>
<dbReference type="PANTHER" id="PTHR36971:SF1">
    <property type="entry name" value="METHYLTRANSFERASE DOMAIN-CONTAINING PROTEIN"/>
    <property type="match status" value="1"/>
</dbReference>
<dbReference type="AlphaFoldDB" id="A0A7S2XSU9"/>
<name>A0A7S2XSU9_9STRA</name>
<sequence length="295" mass="33534">MLSETEKAEKNRKKEEGKKRAKEVAIQRRQQAYINTPDGDLTQIRSPREGRHGARNQHRHKDMARWLLRVFPHLETSNRSSEAEPIGIDSDLLNPGDNELHVSSHVAQSVLDVAGGKGELAARLSICHKLSVVMVDPREADVVKCFDQIILPKLPNKWQKRLMMQKEKNPNFTEHLIQERFRQLVMNFSEEDVESSPDLRAAVQGATLLVGMHADGATEAIVNVALKYGKPFVVVPCCVFPNLFTKRELIEVDGSRVPVRTHDQFCRYLAQKDSRFVMEVLPFEGRNIGIWWAGP</sequence>
<evidence type="ECO:0000313" key="2">
    <source>
        <dbReference type="EMBL" id="CAD9825633.1"/>
    </source>
</evidence>
<feature type="region of interest" description="Disordered" evidence="1">
    <location>
        <begin position="1"/>
        <end position="25"/>
    </location>
</feature>